<dbReference type="HOGENOM" id="CLU_059718_0_0_10"/>
<feature type="signal peptide" evidence="1">
    <location>
        <begin position="1"/>
        <end position="21"/>
    </location>
</feature>
<evidence type="ECO:0000256" key="1">
    <source>
        <dbReference type="SAM" id="SignalP"/>
    </source>
</evidence>
<dbReference type="Pfam" id="PF13595">
    <property type="entry name" value="DUF4138"/>
    <property type="match status" value="1"/>
</dbReference>
<sequence>MKHFALLILLTLSIVPLQAQSDPSFKGEIRKIPREQLITPYAIEVTFDKTVHVLFPSKVIYIDLGSNHIIAGKANGAENVIRIKAATEDFIGETNFSVICDDGNFYSFNARYANEPSMLNIYMSSLTKNHHQIASNNNLAHTSSTVYLTELGKESPGVVNMIMETIYNENKRLLRHLGSKQQKIQFTVQGMYVHHGMFYFHTMIQNKSQVPFDIDYIKFKVVDTQSTKRSPVQEIALNPVRTYHDMVQIKGKSKARTVYALPKFTLPKNQIVVVELIEKDGGRHQTIQIEHTDITSAKTIDTFKIN</sequence>
<dbReference type="Proteomes" id="UP000018439">
    <property type="component" value="Chromosome"/>
</dbReference>
<keyword evidence="1" id="KW-0732">Signal</keyword>
<evidence type="ECO:0000313" key="3">
    <source>
        <dbReference type="Proteomes" id="UP000018439"/>
    </source>
</evidence>
<evidence type="ECO:0000313" key="2">
    <source>
        <dbReference type="EMBL" id="EGJ72288.1"/>
    </source>
</evidence>
<gene>
    <name evidence="2" type="ORF">Bcop_2117</name>
</gene>
<protein>
    <submittedName>
        <fullName evidence="2">Bacteroides conjugative transposon TraN protein</fullName>
    </submittedName>
</protein>
<reference evidence="2 3" key="1">
    <citation type="journal article" date="2011" name="Stand. Genomic Sci.">
        <title>Non-contiguous finished genome sequence of Bacteroides coprosuis type strain (PC139).</title>
        <authorList>
            <person name="Land M."/>
            <person name="Held B."/>
            <person name="Gronow S."/>
            <person name="Abt B."/>
            <person name="Lucas S."/>
            <person name="Del Rio T.G."/>
            <person name="Nolan M."/>
            <person name="Tice H."/>
            <person name="Cheng J.F."/>
            <person name="Pitluck S."/>
            <person name="Liolios K."/>
            <person name="Pagani I."/>
            <person name="Ivanova N."/>
            <person name="Mavromatis K."/>
            <person name="Mikhailova N."/>
            <person name="Pati A."/>
            <person name="Tapia R."/>
            <person name="Han C."/>
            <person name="Goodwin L."/>
            <person name="Chen A."/>
            <person name="Palaniappan K."/>
            <person name="Hauser L."/>
            <person name="Brambilla E.M."/>
            <person name="Rohde M."/>
            <person name="Goker M."/>
            <person name="Detter J.C."/>
            <person name="Woyke T."/>
            <person name="Bristow J."/>
            <person name="Eisen J.A."/>
            <person name="Markowitz V."/>
            <person name="Hugenholtz P."/>
            <person name="Kyrpides N.C."/>
            <person name="Klenk H.P."/>
            <person name="Lapidus A."/>
        </authorList>
    </citation>
    <scope>NUCLEOTIDE SEQUENCE [LARGE SCALE GENOMIC DNA]</scope>
    <source>
        <strain evidence="2 3">DSM 18011</strain>
    </source>
</reference>
<proteinExistence type="predicted"/>
<dbReference type="STRING" id="679937.Bcop_2117"/>
<dbReference type="AlphaFoldDB" id="F3ZTC0"/>
<dbReference type="eggNOG" id="COG3504">
    <property type="taxonomic scope" value="Bacteria"/>
</dbReference>
<organism evidence="2 3">
    <name type="scientific">Bacteroides coprosuis DSM 18011</name>
    <dbReference type="NCBI Taxonomy" id="679937"/>
    <lineage>
        <taxon>Bacteria</taxon>
        <taxon>Pseudomonadati</taxon>
        <taxon>Bacteroidota</taxon>
        <taxon>Bacteroidia</taxon>
        <taxon>Bacteroidales</taxon>
        <taxon>Bacteroidaceae</taxon>
        <taxon>Bacteroides</taxon>
    </lineage>
</organism>
<dbReference type="OrthoDB" id="1038500at2"/>
<keyword evidence="3" id="KW-1185">Reference proteome</keyword>
<dbReference type="InterPro" id="IPR022298">
    <property type="entry name" value="Conjug_transposon_TraN"/>
</dbReference>
<accession>F3ZTC0</accession>
<feature type="chain" id="PRO_5003309519" evidence="1">
    <location>
        <begin position="22"/>
        <end position="306"/>
    </location>
</feature>
<dbReference type="EMBL" id="CM001167">
    <property type="protein sequence ID" value="EGJ72288.1"/>
    <property type="molecule type" value="Genomic_DNA"/>
</dbReference>
<dbReference type="NCBIfam" id="TIGR03780">
    <property type="entry name" value="Bac_Flav_CT_N"/>
    <property type="match status" value="1"/>
</dbReference>
<name>F3ZTC0_9BACE</name>